<dbReference type="InterPro" id="IPR023198">
    <property type="entry name" value="PGP-like_dom2"/>
</dbReference>
<dbReference type="GO" id="GO:0006281">
    <property type="term" value="P:DNA repair"/>
    <property type="evidence" value="ECO:0007669"/>
    <property type="project" value="TreeGrafter"/>
</dbReference>
<evidence type="ECO:0000313" key="1">
    <source>
        <dbReference type="EMBL" id="OAI26022.1"/>
    </source>
</evidence>
<dbReference type="InterPro" id="IPR041492">
    <property type="entry name" value="HAD_2"/>
</dbReference>
<proteinExistence type="predicted"/>
<dbReference type="EMBL" id="LUUK01000033">
    <property type="protein sequence ID" value="OAI26022.1"/>
    <property type="molecule type" value="Genomic_DNA"/>
</dbReference>
<dbReference type="Proteomes" id="UP000077628">
    <property type="component" value="Unassembled WGS sequence"/>
</dbReference>
<dbReference type="GO" id="GO:0005829">
    <property type="term" value="C:cytosol"/>
    <property type="evidence" value="ECO:0007669"/>
    <property type="project" value="TreeGrafter"/>
</dbReference>
<organism evidence="1 2">
    <name type="scientific">Methylomonas koyamae</name>
    <dbReference type="NCBI Taxonomy" id="702114"/>
    <lineage>
        <taxon>Bacteria</taxon>
        <taxon>Pseudomonadati</taxon>
        <taxon>Pseudomonadota</taxon>
        <taxon>Gammaproteobacteria</taxon>
        <taxon>Methylococcales</taxon>
        <taxon>Methylococcaceae</taxon>
        <taxon>Methylomonas</taxon>
    </lineage>
</organism>
<comment type="caution">
    <text evidence="1">The sequence shown here is derived from an EMBL/GenBank/DDBJ whole genome shotgun (WGS) entry which is preliminary data.</text>
</comment>
<keyword evidence="1" id="KW-0378">Hydrolase</keyword>
<reference evidence="2" key="1">
    <citation type="submission" date="2016-03" db="EMBL/GenBank/DDBJ databases">
        <authorList>
            <person name="Heylen K."/>
            <person name="De Vos P."/>
            <person name="Vekeman B."/>
        </authorList>
    </citation>
    <scope>NUCLEOTIDE SEQUENCE [LARGE SCALE GENOMIC DNA]</scope>
    <source>
        <strain evidence="2">R-45383</strain>
    </source>
</reference>
<dbReference type="AlphaFoldDB" id="A0A177P7F1"/>
<dbReference type="SFLD" id="SFLDG01129">
    <property type="entry name" value="C1.5:_HAD__Beta-PGM__Phosphata"/>
    <property type="match status" value="1"/>
</dbReference>
<dbReference type="NCBIfam" id="TIGR01549">
    <property type="entry name" value="HAD-SF-IA-v1"/>
    <property type="match status" value="1"/>
</dbReference>
<evidence type="ECO:0000313" key="2">
    <source>
        <dbReference type="Proteomes" id="UP000077628"/>
    </source>
</evidence>
<dbReference type="InterPro" id="IPR050155">
    <property type="entry name" value="HAD-like_hydrolase_sf"/>
</dbReference>
<sequence length="215" mass="23261">MKKRFDLIIFDWDGTLADSVDWIVHCIRQAAARQGCPVPEPQAVKDIIGLSIENAVARLFPGLDEEKGRRLAGDYAQTFFSREMSRDDLFPGVPEMLACFREAGYRLAVATGKKSAGLREVIAGTGLTASFCTTRSADQTASKPNPLMIDEIVAELGVAKDRTLMVGDSVHDLQMALNAGVAAAAVTCGAHPAETLKRYSPLYCLNFPTELLGLL</sequence>
<dbReference type="STRING" id="702114.A1355_19300"/>
<name>A0A177P7F1_9GAMM</name>
<dbReference type="PANTHER" id="PTHR43434">
    <property type="entry name" value="PHOSPHOGLYCOLATE PHOSPHATASE"/>
    <property type="match status" value="1"/>
</dbReference>
<dbReference type="OrthoDB" id="9782449at2"/>
<dbReference type="Gene3D" id="1.10.150.240">
    <property type="entry name" value="Putative phosphatase, domain 2"/>
    <property type="match status" value="1"/>
</dbReference>
<protein>
    <submittedName>
        <fullName evidence="1">Hydrolase</fullName>
    </submittedName>
</protein>
<dbReference type="PANTHER" id="PTHR43434:SF24">
    <property type="entry name" value="HYDROLASE-RELATED"/>
    <property type="match status" value="1"/>
</dbReference>
<dbReference type="RefSeq" id="WP_064024910.1">
    <property type="nucleotide sequence ID" value="NZ_LUUK01000033.1"/>
</dbReference>
<gene>
    <name evidence="1" type="ORF">A1355_19300</name>
</gene>
<dbReference type="InterPro" id="IPR036412">
    <property type="entry name" value="HAD-like_sf"/>
</dbReference>
<dbReference type="NCBIfam" id="TIGR01662">
    <property type="entry name" value="HAD-SF-IIIA"/>
    <property type="match status" value="1"/>
</dbReference>
<dbReference type="Pfam" id="PF13419">
    <property type="entry name" value="HAD_2"/>
    <property type="match status" value="1"/>
</dbReference>
<dbReference type="InterPro" id="IPR006439">
    <property type="entry name" value="HAD-SF_hydro_IA"/>
</dbReference>
<dbReference type="GO" id="GO:0008967">
    <property type="term" value="F:phosphoglycolate phosphatase activity"/>
    <property type="evidence" value="ECO:0007669"/>
    <property type="project" value="TreeGrafter"/>
</dbReference>
<keyword evidence="2" id="KW-1185">Reference proteome</keyword>
<dbReference type="SFLD" id="SFLDS00003">
    <property type="entry name" value="Haloacid_Dehalogenase"/>
    <property type="match status" value="1"/>
</dbReference>
<dbReference type="InterPro" id="IPR006549">
    <property type="entry name" value="HAD-SF_hydro_IIIA"/>
</dbReference>
<dbReference type="Gene3D" id="3.40.50.1000">
    <property type="entry name" value="HAD superfamily/HAD-like"/>
    <property type="match status" value="1"/>
</dbReference>
<accession>A0A177P7F1</accession>
<dbReference type="SUPFAM" id="SSF56784">
    <property type="entry name" value="HAD-like"/>
    <property type="match status" value="1"/>
</dbReference>
<dbReference type="InterPro" id="IPR023214">
    <property type="entry name" value="HAD_sf"/>
</dbReference>